<protein>
    <submittedName>
        <fullName evidence="1">Uncharacterized protein</fullName>
    </submittedName>
</protein>
<evidence type="ECO:0000313" key="1">
    <source>
        <dbReference type="EMBL" id="EGZ21015.1"/>
    </source>
</evidence>
<dbReference type="AlphaFoldDB" id="G4Z6V9"/>
<dbReference type="InParanoid" id="G4Z6V9"/>
<dbReference type="RefSeq" id="XP_009523732.1">
    <property type="nucleotide sequence ID" value="XM_009525437.1"/>
</dbReference>
<reference evidence="1 2" key="1">
    <citation type="journal article" date="2006" name="Science">
        <title>Phytophthora genome sequences uncover evolutionary origins and mechanisms of pathogenesis.</title>
        <authorList>
            <person name="Tyler B.M."/>
            <person name="Tripathy S."/>
            <person name="Zhang X."/>
            <person name="Dehal P."/>
            <person name="Jiang R.H."/>
            <person name="Aerts A."/>
            <person name="Arredondo F.D."/>
            <person name="Baxter L."/>
            <person name="Bensasson D."/>
            <person name="Beynon J.L."/>
            <person name="Chapman J."/>
            <person name="Damasceno C.M."/>
            <person name="Dorrance A.E."/>
            <person name="Dou D."/>
            <person name="Dickerman A.W."/>
            <person name="Dubchak I.L."/>
            <person name="Garbelotto M."/>
            <person name="Gijzen M."/>
            <person name="Gordon S.G."/>
            <person name="Govers F."/>
            <person name="Grunwald N.J."/>
            <person name="Huang W."/>
            <person name="Ivors K.L."/>
            <person name="Jones R.W."/>
            <person name="Kamoun S."/>
            <person name="Krampis K."/>
            <person name="Lamour K.H."/>
            <person name="Lee M.K."/>
            <person name="McDonald W.H."/>
            <person name="Medina M."/>
            <person name="Meijer H.J."/>
            <person name="Nordberg E.K."/>
            <person name="Maclean D.J."/>
            <person name="Ospina-Giraldo M.D."/>
            <person name="Morris P.F."/>
            <person name="Phuntumart V."/>
            <person name="Putnam N.H."/>
            <person name="Rash S."/>
            <person name="Rose J.K."/>
            <person name="Sakihama Y."/>
            <person name="Salamov A.A."/>
            <person name="Savidor A."/>
            <person name="Scheuring C.F."/>
            <person name="Smith B.M."/>
            <person name="Sobral B.W."/>
            <person name="Terry A."/>
            <person name="Torto-Alalibo T.A."/>
            <person name="Win J."/>
            <person name="Xu Z."/>
            <person name="Zhang H."/>
            <person name="Grigoriev I.V."/>
            <person name="Rokhsar D.S."/>
            <person name="Boore J.L."/>
        </authorList>
    </citation>
    <scope>NUCLEOTIDE SEQUENCE [LARGE SCALE GENOMIC DNA]</scope>
    <source>
        <strain evidence="1 2">P6497</strain>
    </source>
</reference>
<dbReference type="STRING" id="1094619.G4Z6V9"/>
<dbReference type="Proteomes" id="UP000002640">
    <property type="component" value="Unassembled WGS sequence"/>
</dbReference>
<name>G4Z6V9_PHYSP</name>
<evidence type="ECO:0000313" key="2">
    <source>
        <dbReference type="Proteomes" id="UP000002640"/>
    </source>
</evidence>
<gene>
    <name evidence="1" type="ORF">PHYSODRAFT_259608</name>
</gene>
<proteinExistence type="predicted"/>
<dbReference type="KEGG" id="psoj:PHYSODRAFT_259608"/>
<sequence length="158" mass="17000">MNSFLVLNEQDKTLGYDAYFASQETLNLIAVKSGASIAFVATKTFGTRTRWSKIKSMPFRTFSGVTSKDTTLSGLTIDNRAGNGITKNTGGDSHQDGVARRDVGALLEGARDVAGDCCFSWVGRSCCCCLATANRYSFWEKPSQRTALSKIFGAADGI</sequence>
<organism evidence="1 2">
    <name type="scientific">Phytophthora sojae (strain P6497)</name>
    <name type="common">Soybean stem and root rot agent</name>
    <name type="synonym">Phytophthora megasperma f. sp. glycines</name>
    <dbReference type="NCBI Taxonomy" id="1094619"/>
    <lineage>
        <taxon>Eukaryota</taxon>
        <taxon>Sar</taxon>
        <taxon>Stramenopiles</taxon>
        <taxon>Oomycota</taxon>
        <taxon>Peronosporomycetes</taxon>
        <taxon>Peronosporales</taxon>
        <taxon>Peronosporaceae</taxon>
        <taxon>Phytophthora</taxon>
    </lineage>
</organism>
<dbReference type="GeneID" id="20639096"/>
<keyword evidence="2" id="KW-1185">Reference proteome</keyword>
<accession>G4Z6V9</accession>
<dbReference type="EMBL" id="JH159153">
    <property type="protein sequence ID" value="EGZ21015.1"/>
    <property type="molecule type" value="Genomic_DNA"/>
</dbReference>